<keyword evidence="3" id="KW-1185">Reference proteome</keyword>
<dbReference type="RefSeq" id="WP_207087586.1">
    <property type="nucleotide sequence ID" value="NZ_JAFLQW010000222.1"/>
</dbReference>
<comment type="caution">
    <text evidence="2">The sequence shown here is derived from an EMBL/GenBank/DDBJ whole genome shotgun (WGS) entry which is preliminary data.</text>
</comment>
<reference evidence="2 3" key="1">
    <citation type="submission" date="2021-03" db="EMBL/GenBank/DDBJ databases">
        <title>Metabolic Capacity of the Antarctic Cyanobacterium Phormidium pseudopriestleyi that Sustains Oxygenic Photosynthesis in the Presence of Hydrogen Sulfide.</title>
        <authorList>
            <person name="Lumian J.E."/>
            <person name="Jungblut A.D."/>
            <person name="Dillon M.L."/>
            <person name="Hawes I."/>
            <person name="Doran P.T."/>
            <person name="Mackey T.J."/>
            <person name="Dick G.J."/>
            <person name="Grettenberger C.L."/>
            <person name="Sumner D.Y."/>
        </authorList>
    </citation>
    <scope>NUCLEOTIDE SEQUENCE [LARGE SCALE GENOMIC DNA]</scope>
    <source>
        <strain evidence="2 3">FRX01</strain>
    </source>
</reference>
<evidence type="ECO:0000313" key="2">
    <source>
        <dbReference type="EMBL" id="MBO0349052.1"/>
    </source>
</evidence>
<dbReference type="EMBL" id="JAFLQW010000222">
    <property type="protein sequence ID" value="MBO0349052.1"/>
    <property type="molecule type" value="Genomic_DNA"/>
</dbReference>
<organism evidence="2 3">
    <name type="scientific">Phormidium pseudopriestleyi FRX01</name>
    <dbReference type="NCBI Taxonomy" id="1759528"/>
    <lineage>
        <taxon>Bacteria</taxon>
        <taxon>Bacillati</taxon>
        <taxon>Cyanobacteriota</taxon>
        <taxon>Cyanophyceae</taxon>
        <taxon>Oscillatoriophycideae</taxon>
        <taxon>Oscillatoriales</taxon>
        <taxon>Oscillatoriaceae</taxon>
        <taxon>Phormidium</taxon>
    </lineage>
</organism>
<evidence type="ECO:0000313" key="3">
    <source>
        <dbReference type="Proteomes" id="UP000664844"/>
    </source>
</evidence>
<accession>A0ABS3FQ96</accession>
<protein>
    <recommendedName>
        <fullName evidence="4">Transposase</fullName>
    </recommendedName>
</protein>
<proteinExistence type="predicted"/>
<feature type="region of interest" description="Disordered" evidence="1">
    <location>
        <begin position="34"/>
        <end position="57"/>
    </location>
</feature>
<name>A0ABS3FQ96_9CYAN</name>
<evidence type="ECO:0008006" key="4">
    <source>
        <dbReference type="Google" id="ProtNLM"/>
    </source>
</evidence>
<dbReference type="Proteomes" id="UP000664844">
    <property type="component" value="Unassembled WGS sequence"/>
</dbReference>
<evidence type="ECO:0000256" key="1">
    <source>
        <dbReference type="SAM" id="MobiDB-lite"/>
    </source>
</evidence>
<gene>
    <name evidence="2" type="ORF">J0895_08045</name>
</gene>
<sequence length="57" mass="6663">MGGEFTRKRDRLSYEERGWHPALYICDRLMRVRNSGDRPVKGNPTLTRTLPRSGDRS</sequence>